<reference evidence="7 8" key="1">
    <citation type="submission" date="2024-08" db="EMBL/GenBank/DDBJ databases">
        <title>Whole-genome sequencing of halo(alkali)philic microorganisms from hypersaline lakes.</title>
        <authorList>
            <person name="Sorokin D.Y."/>
            <person name="Merkel A.Y."/>
            <person name="Messina E."/>
            <person name="Yakimov M."/>
        </authorList>
    </citation>
    <scope>NUCLEOTIDE SEQUENCE [LARGE SCALE GENOMIC DNA]</scope>
    <source>
        <strain evidence="7 8">Cl-TMA</strain>
    </source>
</reference>
<dbReference type="HAMAP" id="MF_00265">
    <property type="entry name" value="VapC_Nob1"/>
    <property type="match status" value="1"/>
</dbReference>
<keyword evidence="5" id="KW-0800">Toxin</keyword>
<dbReference type="InterPro" id="IPR002716">
    <property type="entry name" value="PIN_dom"/>
</dbReference>
<keyword evidence="8" id="KW-1185">Reference proteome</keyword>
<protein>
    <recommendedName>
        <fullName evidence="5">Ribonuclease VapC</fullName>
        <shortName evidence="5">RNase VapC</shortName>
        <ecNumber evidence="5">3.1.-.-</ecNumber>
    </recommendedName>
    <alternativeName>
        <fullName evidence="5">Toxin VapC</fullName>
    </alternativeName>
</protein>
<keyword evidence="1 5" id="KW-1277">Toxin-antitoxin system</keyword>
<keyword evidence="2 5" id="KW-0540">Nuclease</keyword>
<comment type="caution">
    <text evidence="7">The sequence shown here is derived from an EMBL/GenBank/DDBJ whole genome shotgun (WGS) entry which is preliminary data.</text>
</comment>
<evidence type="ECO:0000256" key="2">
    <source>
        <dbReference type="ARBA" id="ARBA00022722"/>
    </source>
</evidence>
<gene>
    <name evidence="5" type="primary">vapC</name>
    <name evidence="7" type="ORF">ACERLL_17140</name>
</gene>
<evidence type="ECO:0000313" key="8">
    <source>
        <dbReference type="Proteomes" id="UP001575181"/>
    </source>
</evidence>
<comment type="cofactor">
    <cofactor evidence="5">
        <name>Mg(2+)</name>
        <dbReference type="ChEBI" id="CHEBI:18420"/>
    </cofactor>
</comment>
<name>A0ABV4U1A9_9GAMM</name>
<evidence type="ECO:0000256" key="5">
    <source>
        <dbReference type="HAMAP-Rule" id="MF_00265"/>
    </source>
</evidence>
<organism evidence="7 8">
    <name type="scientific">Thiohalorhabdus methylotrophus</name>
    <dbReference type="NCBI Taxonomy" id="3242694"/>
    <lineage>
        <taxon>Bacteria</taxon>
        <taxon>Pseudomonadati</taxon>
        <taxon>Pseudomonadota</taxon>
        <taxon>Gammaproteobacteria</taxon>
        <taxon>Thiohalorhabdales</taxon>
        <taxon>Thiohalorhabdaceae</taxon>
        <taxon>Thiohalorhabdus</taxon>
    </lineage>
</organism>
<comment type="function">
    <text evidence="5">Toxic component of a toxin-antitoxin (TA) system. An RNase.</text>
</comment>
<dbReference type="CDD" id="cd09874">
    <property type="entry name" value="PIN_MT3492-like"/>
    <property type="match status" value="1"/>
</dbReference>
<dbReference type="EC" id="3.1.-.-" evidence="5"/>
<keyword evidence="4 5" id="KW-0378">Hydrolase</keyword>
<dbReference type="Proteomes" id="UP001575181">
    <property type="component" value="Unassembled WGS sequence"/>
</dbReference>
<feature type="binding site" evidence="5">
    <location>
        <position position="10"/>
    </location>
    <ligand>
        <name>Mg(2+)</name>
        <dbReference type="ChEBI" id="CHEBI:18420"/>
    </ligand>
</feature>
<keyword evidence="3 5" id="KW-0479">Metal-binding</keyword>
<accession>A0ABV4U1A9</accession>
<evidence type="ECO:0000313" key="7">
    <source>
        <dbReference type="EMBL" id="MFA9462533.1"/>
    </source>
</evidence>
<dbReference type="RefSeq" id="WP_373657322.1">
    <property type="nucleotide sequence ID" value="NZ_JBGUAW010000016.1"/>
</dbReference>
<evidence type="ECO:0000256" key="3">
    <source>
        <dbReference type="ARBA" id="ARBA00022723"/>
    </source>
</evidence>
<feature type="binding site" evidence="5">
    <location>
        <position position="105"/>
    </location>
    <ligand>
        <name>Mg(2+)</name>
        <dbReference type="ChEBI" id="CHEBI:18420"/>
    </ligand>
</feature>
<evidence type="ECO:0000256" key="1">
    <source>
        <dbReference type="ARBA" id="ARBA00022649"/>
    </source>
</evidence>
<dbReference type="EMBL" id="JBGUAW010000016">
    <property type="protein sequence ID" value="MFA9462533.1"/>
    <property type="molecule type" value="Genomic_DNA"/>
</dbReference>
<feature type="domain" description="PIN" evidence="6">
    <location>
        <begin position="7"/>
        <end position="132"/>
    </location>
</feature>
<comment type="similarity">
    <text evidence="5">Belongs to the PINc/VapC protein family.</text>
</comment>
<evidence type="ECO:0000256" key="4">
    <source>
        <dbReference type="ARBA" id="ARBA00022801"/>
    </source>
</evidence>
<dbReference type="InterPro" id="IPR029060">
    <property type="entry name" value="PIN-like_dom_sf"/>
</dbReference>
<evidence type="ECO:0000259" key="6">
    <source>
        <dbReference type="Pfam" id="PF01850"/>
    </source>
</evidence>
<dbReference type="Gene3D" id="3.40.50.1010">
    <property type="entry name" value="5'-nuclease"/>
    <property type="match status" value="1"/>
</dbReference>
<dbReference type="Pfam" id="PF01850">
    <property type="entry name" value="PIN"/>
    <property type="match status" value="1"/>
</dbReference>
<sequence length="143" mass="15336">MGALGSVFLDASAVIYLLEGAPGVRKAVTEVLADLRDRQGDPQLTVSALSLLECRVRPLREGNQAVLARYEDFFSDPGLLLVPLERDVLDRVARLRAEHPLKTPDAIQAASALELGAGIPFVTGDGDFSTIPGLTLYQVTPHT</sequence>
<dbReference type="InterPro" id="IPR022907">
    <property type="entry name" value="VapC_family"/>
</dbReference>
<proteinExistence type="inferred from homology"/>
<keyword evidence="5" id="KW-0460">Magnesium</keyword>
<dbReference type="SUPFAM" id="SSF88723">
    <property type="entry name" value="PIN domain-like"/>
    <property type="match status" value="1"/>
</dbReference>